<evidence type="ECO:0000259" key="19">
    <source>
        <dbReference type="PROSITE" id="PS50853"/>
    </source>
</evidence>
<dbReference type="InterPro" id="IPR036950">
    <property type="entry name" value="PBP_transglycosylase"/>
</dbReference>
<dbReference type="PANTHER" id="PTHR32282:SF11">
    <property type="entry name" value="PENICILLIN-BINDING PROTEIN 1B"/>
    <property type="match status" value="1"/>
</dbReference>
<feature type="region of interest" description="Disordered" evidence="17">
    <location>
        <begin position="776"/>
        <end position="833"/>
    </location>
</feature>
<dbReference type="GO" id="GO:0008360">
    <property type="term" value="P:regulation of cell shape"/>
    <property type="evidence" value="ECO:0007669"/>
    <property type="project" value="UniProtKB-KW"/>
</dbReference>
<protein>
    <submittedName>
        <fullName evidence="20">Transglycosylase domain-containing protein</fullName>
    </submittedName>
</protein>
<evidence type="ECO:0000256" key="9">
    <source>
        <dbReference type="ARBA" id="ARBA00022801"/>
    </source>
</evidence>
<accession>A0AAP3GBZ8</accession>
<dbReference type="Pfam" id="PF00905">
    <property type="entry name" value="Transpeptidase"/>
    <property type="match status" value="1"/>
</dbReference>
<keyword evidence="12 18" id="KW-0472">Membrane</keyword>
<dbReference type="PROSITE" id="PS50853">
    <property type="entry name" value="FN3"/>
    <property type="match status" value="1"/>
</dbReference>
<dbReference type="FunFam" id="1.10.3810.10:FF:000001">
    <property type="entry name" value="Penicillin-binding protein 1A"/>
    <property type="match status" value="1"/>
</dbReference>
<evidence type="ECO:0000256" key="10">
    <source>
        <dbReference type="ARBA" id="ARBA00022960"/>
    </source>
</evidence>
<dbReference type="GO" id="GO:0006508">
    <property type="term" value="P:proteolysis"/>
    <property type="evidence" value="ECO:0007669"/>
    <property type="project" value="UniProtKB-KW"/>
</dbReference>
<evidence type="ECO:0000256" key="13">
    <source>
        <dbReference type="ARBA" id="ARBA00023268"/>
    </source>
</evidence>
<name>A0AAP3GBZ8_BRELA</name>
<comment type="caution">
    <text evidence="20">The sequence shown here is derived from an EMBL/GenBank/DDBJ whole genome shotgun (WGS) entry which is preliminary data.</text>
</comment>
<comment type="subcellular location">
    <subcellularLocation>
        <location evidence="1">Cell membrane</location>
    </subcellularLocation>
</comment>
<evidence type="ECO:0000256" key="12">
    <source>
        <dbReference type="ARBA" id="ARBA00023136"/>
    </source>
</evidence>
<dbReference type="InterPro" id="IPR023346">
    <property type="entry name" value="Lysozyme-like_dom_sf"/>
</dbReference>
<feature type="region of interest" description="Disordered" evidence="17">
    <location>
        <begin position="890"/>
        <end position="956"/>
    </location>
</feature>
<dbReference type="InterPro" id="IPR012338">
    <property type="entry name" value="Beta-lactam/transpept-like"/>
</dbReference>
<dbReference type="GO" id="GO:0005886">
    <property type="term" value="C:plasma membrane"/>
    <property type="evidence" value="ECO:0007669"/>
    <property type="project" value="UniProtKB-SubCell"/>
</dbReference>
<feature type="compositionally biased region" description="Basic and acidic residues" evidence="17">
    <location>
        <begin position="796"/>
        <end position="809"/>
    </location>
</feature>
<dbReference type="GO" id="GO:0008955">
    <property type="term" value="F:peptidoglycan glycosyltransferase activity"/>
    <property type="evidence" value="ECO:0007669"/>
    <property type="project" value="UniProtKB-EC"/>
</dbReference>
<evidence type="ECO:0000256" key="15">
    <source>
        <dbReference type="ARBA" id="ARBA00034000"/>
    </source>
</evidence>
<dbReference type="GO" id="GO:0030288">
    <property type="term" value="C:outer membrane-bounded periplasmic space"/>
    <property type="evidence" value="ECO:0007669"/>
    <property type="project" value="TreeGrafter"/>
</dbReference>
<evidence type="ECO:0000256" key="4">
    <source>
        <dbReference type="ARBA" id="ARBA00022475"/>
    </source>
</evidence>
<dbReference type="Proteomes" id="UP001077662">
    <property type="component" value="Unassembled WGS sequence"/>
</dbReference>
<evidence type="ECO:0000256" key="5">
    <source>
        <dbReference type="ARBA" id="ARBA00022645"/>
    </source>
</evidence>
<dbReference type="InterPro" id="IPR013783">
    <property type="entry name" value="Ig-like_fold"/>
</dbReference>
<dbReference type="CDD" id="cd00063">
    <property type="entry name" value="FN3"/>
    <property type="match status" value="2"/>
</dbReference>
<evidence type="ECO:0000256" key="2">
    <source>
        <dbReference type="ARBA" id="ARBA00007090"/>
    </source>
</evidence>
<evidence type="ECO:0000256" key="3">
    <source>
        <dbReference type="ARBA" id="ARBA00007739"/>
    </source>
</evidence>
<evidence type="ECO:0000256" key="18">
    <source>
        <dbReference type="SAM" id="Phobius"/>
    </source>
</evidence>
<feature type="compositionally biased region" description="Polar residues" evidence="17">
    <location>
        <begin position="779"/>
        <end position="790"/>
    </location>
</feature>
<dbReference type="InterPro" id="IPR003961">
    <property type="entry name" value="FN3_dom"/>
</dbReference>
<feature type="domain" description="Fibronectin type-III" evidence="19">
    <location>
        <begin position="948"/>
        <end position="1034"/>
    </location>
</feature>
<feature type="compositionally biased region" description="Polar residues" evidence="17">
    <location>
        <begin position="936"/>
        <end position="956"/>
    </location>
</feature>
<keyword evidence="14" id="KW-0961">Cell wall biogenesis/degradation</keyword>
<dbReference type="SUPFAM" id="SSF56601">
    <property type="entry name" value="beta-lactamase/transpeptidase-like"/>
    <property type="match status" value="1"/>
</dbReference>
<feature type="transmembrane region" description="Helical" evidence="18">
    <location>
        <begin position="27"/>
        <end position="53"/>
    </location>
</feature>
<dbReference type="RefSeq" id="WP_258434307.1">
    <property type="nucleotide sequence ID" value="NZ_JANSGW010000026.1"/>
</dbReference>
<dbReference type="SUPFAM" id="SSF53955">
    <property type="entry name" value="Lysozyme-like"/>
    <property type="match status" value="1"/>
</dbReference>
<reference evidence="20" key="1">
    <citation type="submission" date="2022-09" db="EMBL/GenBank/DDBJ databases">
        <title>Genome analysis and characterization of larvicidal activity of Brevibacillus strains.</title>
        <authorList>
            <person name="Patrusheva E.V."/>
            <person name="Izotova A.O."/>
            <person name="Toshchakov S.V."/>
            <person name="Sineoky S.P."/>
        </authorList>
    </citation>
    <scope>NUCLEOTIDE SEQUENCE</scope>
    <source>
        <strain evidence="20">VKPM_B-13247</strain>
    </source>
</reference>
<proteinExistence type="inferred from homology"/>
<dbReference type="GO" id="GO:0008658">
    <property type="term" value="F:penicillin binding"/>
    <property type="evidence" value="ECO:0007669"/>
    <property type="project" value="InterPro"/>
</dbReference>
<dbReference type="InterPro" id="IPR050396">
    <property type="entry name" value="Glycosyltr_51/Transpeptidase"/>
</dbReference>
<comment type="catalytic activity">
    <reaction evidence="16">
        <text>[GlcNAc-(1-&gt;4)-Mur2Ac(oyl-L-Ala-gamma-D-Glu-L-Lys-D-Ala-D-Ala)](n)-di-trans,octa-cis-undecaprenyl diphosphate + beta-D-GlcNAc-(1-&gt;4)-Mur2Ac(oyl-L-Ala-gamma-D-Glu-L-Lys-D-Ala-D-Ala)-di-trans,octa-cis-undecaprenyl diphosphate = [GlcNAc-(1-&gt;4)-Mur2Ac(oyl-L-Ala-gamma-D-Glu-L-Lys-D-Ala-D-Ala)](n+1)-di-trans,octa-cis-undecaprenyl diphosphate + di-trans,octa-cis-undecaprenyl diphosphate + H(+)</text>
        <dbReference type="Rhea" id="RHEA:23708"/>
        <dbReference type="Rhea" id="RHEA-COMP:9602"/>
        <dbReference type="Rhea" id="RHEA-COMP:9603"/>
        <dbReference type="ChEBI" id="CHEBI:15378"/>
        <dbReference type="ChEBI" id="CHEBI:58405"/>
        <dbReference type="ChEBI" id="CHEBI:60033"/>
        <dbReference type="ChEBI" id="CHEBI:78435"/>
        <dbReference type="EC" id="2.4.99.28"/>
    </reaction>
</comment>
<keyword evidence="10" id="KW-0133">Cell shape</keyword>
<keyword evidence="18" id="KW-1133">Transmembrane helix</keyword>
<gene>
    <name evidence="20" type="ORF">O0554_18710</name>
</gene>
<feature type="compositionally biased region" description="Polar residues" evidence="17">
    <location>
        <begin position="890"/>
        <end position="899"/>
    </location>
</feature>
<feature type="compositionally biased region" description="Polar residues" evidence="17">
    <location>
        <begin position="823"/>
        <end position="833"/>
    </location>
</feature>
<comment type="similarity">
    <text evidence="3">In the N-terminal section; belongs to the glycosyltransferase 51 family.</text>
</comment>
<dbReference type="Pfam" id="PF00912">
    <property type="entry name" value="Transgly"/>
    <property type="match status" value="1"/>
</dbReference>
<sequence length="1034" mass="113187">MQNKDASAKRPRRKIGQRGRKKHPVQAVLAFCFLLGFMGLFLVGGVATGYIAALVKDEPVRSKEEIQELLFSKFQTGFAYYQDGSLIGQLRAKGEDRRMVKISEISPALINAIIATEDKYFYEHSGIVVQSTLRGTIQELTKQSVVTGGSTLTQQLIKRTILSPEVSHKRKAKEILHAIRIERMFSKNQILEAYMNDVYFGKDANGSNIYGVQAAAKGIFGKDASNLDLAEASYLAGLPQSPMAYSPFNKEGYRRGLERQKMVLERMRENNYITAAQQQQVLSTNLQAHLAKPEKRAYAEHPFLMMEIEERTAEVLLDQKLLKDGRDKSQIGRNEYRQLLEEQRRQILQKGYHVYTTVHKEINTAMEKIAANPKNFGSNRTYYVTRGGKKEKIENALEEVGATLIDNKTGAIIGMMGGRDFNVEQTNHATAPRQPGSAMKPIAAYAPAFELGLLQPGSPIDDSPVLLADGSKGTHLPLNWDRKYHGMMSAREALRQSWNVPAIKTYLKVGIPTALDYVKKMGVTTLVDSDNYAATGVIGGLAYGLNSEEITNAFSTFANDGNFVDAYMIQKIVDSRGNTVYEHNVSPVKVFSPQTAYLMTDMMRTVVNSGTGTSVRKYVPKGVDIAGKTGTTNDSFDLWFVGYTPDVTLGVWTGYDVPTTIPGSAQRRPMEIWGKVMTEIFKIDPKVADKSAKFNKPSGIVSATIDSKSGLLPSELSKQTGHVITDLFNQRFVPTKVDDSHQKVRVVQVGEVLYLAQENTPDDFVTEGVFFKSPEPLPSSDQISAKNSKVGTKPADWAERMPEKEDPRVAVDGTPSAPAGVTTARSGSGTTLTWNASPEEDVLGYRIYRASVNGGFEKIATVKDPKTTSYTDTGRNDHGYYVTAVDLSGNESQASSTSGGVDGNIVIPGDSNPPVQPNPDHNQPGTEVDPIVPPDNGQTTQPPVATSAPSKIQGVSASKTADGIKVSWKKAPAKDHITAYNVYYAMNGTTNYQLMDSVAETSFVLTTNEPGGSFYITAVNTYGESAPSAHAKVK</sequence>
<evidence type="ECO:0000256" key="17">
    <source>
        <dbReference type="SAM" id="MobiDB-lite"/>
    </source>
</evidence>
<dbReference type="SUPFAM" id="SSF49265">
    <property type="entry name" value="Fibronectin type III"/>
    <property type="match status" value="2"/>
</dbReference>
<evidence type="ECO:0000256" key="16">
    <source>
        <dbReference type="ARBA" id="ARBA00049902"/>
    </source>
</evidence>
<keyword evidence="9" id="KW-0378">Hydrolase</keyword>
<dbReference type="Gene3D" id="1.10.3810.10">
    <property type="entry name" value="Biosynthetic peptidoglycan transglycosylase-like"/>
    <property type="match status" value="1"/>
</dbReference>
<dbReference type="AlphaFoldDB" id="A0AAP3GBZ8"/>
<organism evidence="20 21">
    <name type="scientific">Brevibacillus laterosporus</name>
    <name type="common">Bacillus laterosporus</name>
    <dbReference type="NCBI Taxonomy" id="1465"/>
    <lineage>
        <taxon>Bacteria</taxon>
        <taxon>Bacillati</taxon>
        <taxon>Bacillota</taxon>
        <taxon>Bacilli</taxon>
        <taxon>Bacillales</taxon>
        <taxon>Paenibacillaceae</taxon>
        <taxon>Brevibacillus</taxon>
    </lineage>
</organism>
<comment type="catalytic activity">
    <reaction evidence="15">
        <text>Preferential cleavage: (Ac)2-L-Lys-D-Ala-|-D-Ala. Also transpeptidation of peptidyl-alanyl moieties that are N-acyl substituents of D-alanine.</text>
        <dbReference type="EC" id="3.4.16.4"/>
    </reaction>
</comment>
<evidence type="ECO:0000256" key="14">
    <source>
        <dbReference type="ARBA" id="ARBA00023316"/>
    </source>
</evidence>
<dbReference type="Gene3D" id="3.40.710.10">
    <property type="entry name" value="DD-peptidase/beta-lactamase superfamily"/>
    <property type="match status" value="1"/>
</dbReference>
<dbReference type="PANTHER" id="PTHR32282">
    <property type="entry name" value="BINDING PROTEIN TRANSPEPTIDASE, PUTATIVE-RELATED"/>
    <property type="match status" value="1"/>
</dbReference>
<dbReference type="EMBL" id="JAPTNE010000026">
    <property type="protein sequence ID" value="MCZ0808922.1"/>
    <property type="molecule type" value="Genomic_DNA"/>
</dbReference>
<evidence type="ECO:0000256" key="7">
    <source>
        <dbReference type="ARBA" id="ARBA00022676"/>
    </source>
</evidence>
<keyword evidence="8" id="KW-0808">Transferase</keyword>
<feature type="compositionally biased region" description="Basic residues" evidence="17">
    <location>
        <begin position="9"/>
        <end position="20"/>
    </location>
</feature>
<keyword evidence="13" id="KW-0511">Multifunctional enzyme</keyword>
<evidence type="ECO:0000256" key="8">
    <source>
        <dbReference type="ARBA" id="ARBA00022679"/>
    </source>
</evidence>
<keyword evidence="6" id="KW-0645">Protease</keyword>
<evidence type="ECO:0000256" key="6">
    <source>
        <dbReference type="ARBA" id="ARBA00022670"/>
    </source>
</evidence>
<dbReference type="GO" id="GO:0071555">
    <property type="term" value="P:cell wall organization"/>
    <property type="evidence" value="ECO:0007669"/>
    <property type="project" value="UniProtKB-KW"/>
</dbReference>
<keyword evidence="5" id="KW-0121">Carboxypeptidase</keyword>
<evidence type="ECO:0000313" key="21">
    <source>
        <dbReference type="Proteomes" id="UP001077662"/>
    </source>
</evidence>
<keyword evidence="11" id="KW-0573">Peptidoglycan synthesis</keyword>
<dbReference type="InterPro" id="IPR001460">
    <property type="entry name" value="PCN-bd_Tpept"/>
</dbReference>
<evidence type="ECO:0000256" key="11">
    <source>
        <dbReference type="ARBA" id="ARBA00022984"/>
    </source>
</evidence>
<evidence type="ECO:0000256" key="1">
    <source>
        <dbReference type="ARBA" id="ARBA00004236"/>
    </source>
</evidence>
<comment type="similarity">
    <text evidence="2">In the C-terminal section; belongs to the transpeptidase family.</text>
</comment>
<dbReference type="Gene3D" id="2.60.40.10">
    <property type="entry name" value="Immunoglobulins"/>
    <property type="match status" value="2"/>
</dbReference>
<evidence type="ECO:0000313" key="20">
    <source>
        <dbReference type="EMBL" id="MCZ0808922.1"/>
    </source>
</evidence>
<dbReference type="InterPro" id="IPR036116">
    <property type="entry name" value="FN3_sf"/>
</dbReference>
<feature type="region of interest" description="Disordered" evidence="17">
    <location>
        <begin position="1"/>
        <end position="20"/>
    </location>
</feature>
<keyword evidence="4" id="KW-1003">Cell membrane</keyword>
<keyword evidence="7" id="KW-0328">Glycosyltransferase</keyword>
<dbReference type="InterPro" id="IPR001264">
    <property type="entry name" value="Glyco_trans_51"/>
</dbReference>
<dbReference type="GO" id="GO:0009002">
    <property type="term" value="F:serine-type D-Ala-D-Ala carboxypeptidase activity"/>
    <property type="evidence" value="ECO:0007669"/>
    <property type="project" value="UniProtKB-EC"/>
</dbReference>
<keyword evidence="18" id="KW-0812">Transmembrane</keyword>
<dbReference type="GO" id="GO:0009252">
    <property type="term" value="P:peptidoglycan biosynthetic process"/>
    <property type="evidence" value="ECO:0007669"/>
    <property type="project" value="UniProtKB-KW"/>
</dbReference>